<gene>
    <name evidence="1" type="ORF">C1H46_007682</name>
</gene>
<name>A0A540N852_MALBA</name>
<evidence type="ECO:0000313" key="2">
    <source>
        <dbReference type="Proteomes" id="UP000315295"/>
    </source>
</evidence>
<dbReference type="EMBL" id="VIEB01000099">
    <property type="protein sequence ID" value="TQE06733.1"/>
    <property type="molecule type" value="Genomic_DNA"/>
</dbReference>
<accession>A0A540N852</accession>
<protein>
    <submittedName>
        <fullName evidence="1">Uncharacterized protein</fullName>
    </submittedName>
</protein>
<dbReference type="Proteomes" id="UP000315295">
    <property type="component" value="Unassembled WGS sequence"/>
</dbReference>
<sequence length="112" mass="12556">MKGFKQINGGDVRNEMDQRLKDLSELVSNCLAIYSVIGGDDFSGVLIHNRLNSGDVDRQHGSASLLQEVKEGVGGRMDKDYERDSWDCYEDFVEESELGGCWLCCFGVFCTF</sequence>
<organism evidence="1 2">
    <name type="scientific">Malus baccata</name>
    <name type="common">Siberian crab apple</name>
    <name type="synonym">Pyrus baccata</name>
    <dbReference type="NCBI Taxonomy" id="106549"/>
    <lineage>
        <taxon>Eukaryota</taxon>
        <taxon>Viridiplantae</taxon>
        <taxon>Streptophyta</taxon>
        <taxon>Embryophyta</taxon>
        <taxon>Tracheophyta</taxon>
        <taxon>Spermatophyta</taxon>
        <taxon>Magnoliopsida</taxon>
        <taxon>eudicotyledons</taxon>
        <taxon>Gunneridae</taxon>
        <taxon>Pentapetalae</taxon>
        <taxon>rosids</taxon>
        <taxon>fabids</taxon>
        <taxon>Rosales</taxon>
        <taxon>Rosaceae</taxon>
        <taxon>Amygdaloideae</taxon>
        <taxon>Maleae</taxon>
        <taxon>Malus</taxon>
    </lineage>
</organism>
<dbReference type="STRING" id="106549.A0A540N852"/>
<proteinExistence type="predicted"/>
<keyword evidence="2" id="KW-1185">Reference proteome</keyword>
<evidence type="ECO:0000313" key="1">
    <source>
        <dbReference type="EMBL" id="TQE06733.1"/>
    </source>
</evidence>
<dbReference type="AlphaFoldDB" id="A0A540N852"/>
<comment type="caution">
    <text evidence="1">The sequence shown here is derived from an EMBL/GenBank/DDBJ whole genome shotgun (WGS) entry which is preliminary data.</text>
</comment>
<reference evidence="1 2" key="1">
    <citation type="journal article" date="2019" name="G3 (Bethesda)">
        <title>Sequencing of a Wild Apple (Malus baccata) Genome Unravels the Differences Between Cultivated and Wild Apple Species Regarding Disease Resistance and Cold Tolerance.</title>
        <authorList>
            <person name="Chen X."/>
        </authorList>
    </citation>
    <scope>NUCLEOTIDE SEQUENCE [LARGE SCALE GENOMIC DNA]</scope>
    <source>
        <strain evidence="2">cv. Shandingzi</strain>
        <tissue evidence="1">Leaves</tissue>
    </source>
</reference>